<keyword evidence="3" id="KW-1185">Reference proteome</keyword>
<protein>
    <submittedName>
        <fullName evidence="2">Uncharacterized protein</fullName>
    </submittedName>
</protein>
<sequence length="60" mass="6282">MTHDKDKSSWAIGGGVLIGTGVGFFYIQTSVLAFVGSIIVGLGFGLVLTAFLSKRAQPHD</sequence>
<comment type="caution">
    <text evidence="2">The sequence shown here is derived from an EMBL/GenBank/DDBJ whole genome shotgun (WGS) entry which is preliminary data.</text>
</comment>
<dbReference type="EMBL" id="QPID01000005">
    <property type="protein sequence ID" value="RCU50061.1"/>
    <property type="molecule type" value="Genomic_DNA"/>
</dbReference>
<dbReference type="RefSeq" id="WP_114338348.1">
    <property type="nucleotide sequence ID" value="NZ_QPID01000005.1"/>
</dbReference>
<feature type="transmembrane region" description="Helical" evidence="1">
    <location>
        <begin position="9"/>
        <end position="27"/>
    </location>
</feature>
<name>A0A368NL60_9GAMM</name>
<keyword evidence="1" id="KW-0812">Transmembrane</keyword>
<organism evidence="2 3">
    <name type="scientific">Corallincola holothuriorum</name>
    <dbReference type="NCBI Taxonomy" id="2282215"/>
    <lineage>
        <taxon>Bacteria</taxon>
        <taxon>Pseudomonadati</taxon>
        <taxon>Pseudomonadota</taxon>
        <taxon>Gammaproteobacteria</taxon>
        <taxon>Alteromonadales</taxon>
        <taxon>Psychromonadaceae</taxon>
        <taxon>Corallincola</taxon>
    </lineage>
</organism>
<keyword evidence="1" id="KW-1133">Transmembrane helix</keyword>
<evidence type="ECO:0000256" key="1">
    <source>
        <dbReference type="SAM" id="Phobius"/>
    </source>
</evidence>
<evidence type="ECO:0000313" key="3">
    <source>
        <dbReference type="Proteomes" id="UP000252558"/>
    </source>
</evidence>
<gene>
    <name evidence="2" type="ORF">DU002_10630</name>
</gene>
<dbReference type="AlphaFoldDB" id="A0A368NL60"/>
<accession>A0A368NL60</accession>
<keyword evidence="1" id="KW-0472">Membrane</keyword>
<dbReference type="Proteomes" id="UP000252558">
    <property type="component" value="Unassembled WGS sequence"/>
</dbReference>
<reference evidence="2 3" key="1">
    <citation type="submission" date="2018-07" db="EMBL/GenBank/DDBJ databases">
        <title>Corallincola holothuriorum sp. nov., a new facultative anaerobe isolated from sea cucumber Apostichopus japonicus.</title>
        <authorList>
            <person name="Xia H."/>
        </authorList>
    </citation>
    <scope>NUCLEOTIDE SEQUENCE [LARGE SCALE GENOMIC DNA]</scope>
    <source>
        <strain evidence="2 3">C4</strain>
    </source>
</reference>
<evidence type="ECO:0000313" key="2">
    <source>
        <dbReference type="EMBL" id="RCU50061.1"/>
    </source>
</evidence>
<feature type="transmembrane region" description="Helical" evidence="1">
    <location>
        <begin position="33"/>
        <end position="52"/>
    </location>
</feature>
<proteinExistence type="predicted"/>